<keyword evidence="3" id="KW-1185">Reference proteome</keyword>
<protein>
    <submittedName>
        <fullName evidence="2">Uncharacterized protein</fullName>
    </submittedName>
</protein>
<dbReference type="Proteomes" id="UP000677305">
    <property type="component" value="Chromosome"/>
</dbReference>
<dbReference type="AlphaFoldDB" id="A0A8J8SCD1"/>
<keyword evidence="1" id="KW-0732">Signal</keyword>
<organism evidence="2 3">
    <name type="scientific">Vallitalea guaymasensis</name>
    <dbReference type="NCBI Taxonomy" id="1185412"/>
    <lineage>
        <taxon>Bacteria</taxon>
        <taxon>Bacillati</taxon>
        <taxon>Bacillota</taxon>
        <taxon>Clostridia</taxon>
        <taxon>Lachnospirales</taxon>
        <taxon>Vallitaleaceae</taxon>
        <taxon>Vallitalea</taxon>
    </lineage>
</organism>
<feature type="chain" id="PRO_5035209861" evidence="1">
    <location>
        <begin position="23"/>
        <end position="300"/>
    </location>
</feature>
<dbReference type="EMBL" id="CP058561">
    <property type="protein sequence ID" value="QUH29544.1"/>
    <property type="molecule type" value="Genomic_DNA"/>
</dbReference>
<name>A0A8J8SCD1_9FIRM</name>
<dbReference type="RefSeq" id="WP_113673151.1">
    <property type="nucleotide sequence ID" value="NZ_CAJXUH010000013.1"/>
</dbReference>
<evidence type="ECO:0000313" key="2">
    <source>
        <dbReference type="EMBL" id="QUH29544.1"/>
    </source>
</evidence>
<dbReference type="OrthoDB" id="9834060at2"/>
<proteinExistence type="predicted"/>
<evidence type="ECO:0000256" key="1">
    <source>
        <dbReference type="SAM" id="SignalP"/>
    </source>
</evidence>
<gene>
    <name evidence="2" type="ORF">HYG85_11760</name>
</gene>
<feature type="signal peptide" evidence="1">
    <location>
        <begin position="1"/>
        <end position="22"/>
    </location>
</feature>
<reference evidence="2 3" key="1">
    <citation type="submission" date="2020-07" db="EMBL/GenBank/DDBJ databases">
        <title>Vallitalea guaymasensis genome.</title>
        <authorList>
            <person name="Postec A."/>
        </authorList>
    </citation>
    <scope>NUCLEOTIDE SEQUENCE [LARGE SCALE GENOMIC DNA]</scope>
    <source>
        <strain evidence="2 3">Ra1766G1</strain>
    </source>
</reference>
<accession>A0A8J8SCD1</accession>
<dbReference type="KEGG" id="vgu:HYG85_11760"/>
<sequence>MKKLYAIILIIILTTFTLPVSANSSNVDVKMVPINLLTEDEEPVYIGNNYDENSSAGYEDMTDSNGNKYKYRIRYIKRKSTDLTLQQSQFILNLYRGQTKSVTESYTATRSSSVDWSSSSTSSSSFQSAEKGISSSMSTTLQTHNAESASYSISKGTTYVFPEDAPASARYCNIYAGFCQDIYDVVSDYVPFRVYDKKTKVTYTNVTTPPPYPDEDPYHMYEFDITVQLEDGRVYRYHVTCPPHHYEDDYYQIPEVKRVLREYEDGYKHETISGYDFSSREVFYGTLIMPIPYERHVFIY</sequence>
<evidence type="ECO:0000313" key="3">
    <source>
        <dbReference type="Proteomes" id="UP000677305"/>
    </source>
</evidence>